<accession>A0A7R9J6S8</accession>
<protein>
    <submittedName>
        <fullName evidence="2">(California timema) hypothetical protein</fullName>
    </submittedName>
</protein>
<keyword evidence="1" id="KW-0812">Transmembrane</keyword>
<keyword evidence="1" id="KW-1133">Transmembrane helix</keyword>
<dbReference type="AlphaFoldDB" id="A0A7R9J6S8"/>
<dbReference type="EMBL" id="OE181789">
    <property type="protein sequence ID" value="CAD7573706.1"/>
    <property type="molecule type" value="Genomic_DNA"/>
</dbReference>
<evidence type="ECO:0000256" key="1">
    <source>
        <dbReference type="SAM" id="Phobius"/>
    </source>
</evidence>
<evidence type="ECO:0000313" key="2">
    <source>
        <dbReference type="EMBL" id="CAD7573706.1"/>
    </source>
</evidence>
<organism evidence="2">
    <name type="scientific">Timema californicum</name>
    <name type="common">California timema</name>
    <name type="synonym">Walking stick</name>
    <dbReference type="NCBI Taxonomy" id="61474"/>
    <lineage>
        <taxon>Eukaryota</taxon>
        <taxon>Metazoa</taxon>
        <taxon>Ecdysozoa</taxon>
        <taxon>Arthropoda</taxon>
        <taxon>Hexapoda</taxon>
        <taxon>Insecta</taxon>
        <taxon>Pterygota</taxon>
        <taxon>Neoptera</taxon>
        <taxon>Polyneoptera</taxon>
        <taxon>Phasmatodea</taxon>
        <taxon>Timematodea</taxon>
        <taxon>Timematoidea</taxon>
        <taxon>Timematidae</taxon>
        <taxon>Timema</taxon>
    </lineage>
</organism>
<name>A0A7R9J6S8_TIMCA</name>
<proteinExistence type="predicted"/>
<gene>
    <name evidence="2" type="ORF">TCMB3V08_LOCUS6336</name>
</gene>
<sequence>MPDYSRLRKDRNMSCGTCIAKYCLCLFNFIFFVSTPLTGQLTNPGFLASTPLTGQLTTNPGFLIAGAVALGVGIWIAQDKHSFIAATQIIENKELQIELESGNCFGKTTLSTPGRSPRRRQSILTRVASPKSLFTEPFHQD</sequence>
<feature type="transmembrane region" description="Helical" evidence="1">
    <location>
        <begin position="20"/>
        <end position="39"/>
    </location>
</feature>
<reference evidence="2" key="1">
    <citation type="submission" date="2020-11" db="EMBL/GenBank/DDBJ databases">
        <authorList>
            <person name="Tran Van P."/>
        </authorList>
    </citation>
    <scope>NUCLEOTIDE SEQUENCE</scope>
</reference>
<keyword evidence="1" id="KW-0472">Membrane</keyword>
<feature type="transmembrane region" description="Helical" evidence="1">
    <location>
        <begin position="59"/>
        <end position="77"/>
    </location>
</feature>